<sequence length="1783" mass="189770">MKLHQRFSIRKYKVGVASVLLGAVFLFAGVSQVSADQLTDISNPVVVSEVETTATSTHQADDIAPTLDATSEVAASSANEVTSTDSAKNADSSSVATEVSESTEAAKETAPESPSEEVATKSSATPTASETTVTSEETKVSNQAAASTEKPSTTATVDKTTAATEGDHVAETESSIPKKEEAKPQSIDTNKIINVPKVWDSGYKGQGTVVAIIDSGLDVTHDALHISDVSKAKYKSKEEIEAAKKEAGISYGQWYNDKVIFGYNYVDVNTELKEADKHSHGMHVTGIATGNPTKTNSGEYIYGVAPEAQVMFMRVFSDVHSTTGPAIYVQAIKDAVRLGADSINLSLGSANGSVVNMDNTIQEAIAMARKAGVTVVIAAGNDGAFGSSHSNPLAENPDYGLVGDPSTTRDVISVASYNSSTVMNKVVNLVGMEGNAALNNGKSSYTNPEVSAKNFEQGREYEYVFVGTGTADEVANVDLKGKIALIKRGGITFSEKIAFAAAKGAEGVVIFNHTAGQPNISMQIEGNGALIPSAFIPFEFGEELAAHPEKYKIQFNGNSEKTANPVANQMSDFTSWGLSVDGELKPDLSAPGGSIYSSINNGEYDNMSGTSMATPHVAGVVALVKQYLKQAYPDLSPADTETLIKHLLMSTAKAHYDTDAKAFTSPRQQGAGLVDTNGAITTGLYLTGSEGYSSVTLGNVGARFTFDVTVHNISKEDKTLNYVTNLTTDGIENGKITLKPRALSTSDAKTITVKAGEAKTVTISVDASTFATQLSQEMPNGYFLEGFVRFLDTVDSAEIVSLPFVGFKGKFQDVPVAEKPIYELVADGKGGFYYTPKNKVIAGNADVTGLISTSSEAVYSAASTDEKTPVELKVLGTFKTDEGTNLLYLDANGKPQLAISPNGDGNQDALAFKGVFFRNYSDLVATIYAADDKDLKNPLWSSEPTGGNKNYYAGNPNRPKSTLVGTTEWFGQDKDGNDLPNGKYKYVVSYTSDVVGAGTQTTNFDVVLDREKPFITTATYDKTTLAFKARPAIEKESGIYRERVFYLVADSDGIESTIDYNANTGKVKLVDNKVFVKQNADGTFTLPLDKADVGRFYYSVEDFAGNVSVAKVADLISIGNDRGLVRVNVRDVVSNDVVGLHFTTAVKDDKGNTVLDLPRYAGQSDVLMLPFGTYTVEVFLYDKEWGEITGAIKKTVTLSEADSSQEVSFLAIIFSKVNLLLDFDKALPKGTMVGIKASDGKVYEIPAARYSETDYGKAVYVGNYTLDVALPEGVEIYEDLAFSVTPGLTNRVRFSLVDKRQLTAEEAQVDTVKASATYYNATEELIAAYDKALAEAKAVLAAKNKQAAVDQALQQLEVARQALNGKVTDFSVLQTESDSYNSVQPSAAYYNVAGDKQEAYNNSYRNAQAVLANEKVTQAEVDAAATAVATARQALDGKETDKSNLKAETAKYDDLLSSPTYYNAQSNLKDAYRAAYAVAEAVLQNGAARQVEVDKAYAALVAASNALDGKPTVSKEALLTALLDAQSVDTTDKTDASQEALKAAVETAQAVRLNEEATQEEVDAATKALRLALEGLKPVEAVTTESVIPFETQVVADANLPAGTRQVLVAGIAGLRRQVSVNGKVLIDEVVTKAVTEVILVGTKTVDKAALSGLVAKSFELKATAATYQQASQLVKLAYDQVVREAQAVLANTNVTQSEVDEALLALKAAEEALDGKSVGGSDEKVVAKIAPVATNHTPSSPPEPRVSKQLPQTGTTRSPFLSIFGIVSILSAFGLIKIRKKE</sequence>
<feature type="active site" description="Charge relay system" evidence="10">
    <location>
        <position position="280"/>
    </location>
</feature>
<dbReference type="NCBIfam" id="TIGR01168">
    <property type="entry name" value="YSIRK_signal"/>
    <property type="match status" value="1"/>
</dbReference>
<feature type="compositionally biased region" description="Polar residues" evidence="12">
    <location>
        <begin position="142"/>
        <end position="152"/>
    </location>
</feature>
<feature type="chain" id="PRO_5046082521" evidence="14">
    <location>
        <begin position="36"/>
        <end position="1783"/>
    </location>
</feature>
<evidence type="ECO:0000256" key="12">
    <source>
        <dbReference type="SAM" id="MobiDB-lite"/>
    </source>
</evidence>
<dbReference type="PANTHER" id="PTHR43399">
    <property type="entry name" value="SUBTILISIN-RELATED"/>
    <property type="match status" value="1"/>
</dbReference>
<dbReference type="Gene3D" id="2.60.40.10">
    <property type="entry name" value="Immunoglobulins"/>
    <property type="match status" value="1"/>
</dbReference>
<feature type="domain" description="G5" evidence="16">
    <location>
        <begin position="1573"/>
        <end position="1656"/>
    </location>
</feature>
<name>A0ABV2JJB4_9STRE</name>
<dbReference type="InterPro" id="IPR010435">
    <property type="entry name" value="C5a/SBT2-like_Fn3"/>
</dbReference>
<accession>A0ABV2JJB4</accession>
<evidence type="ECO:0000256" key="13">
    <source>
        <dbReference type="SAM" id="Phobius"/>
    </source>
</evidence>
<feature type="domain" description="Gram-positive cocci surface proteins LPxTG" evidence="15">
    <location>
        <begin position="1751"/>
        <end position="1783"/>
    </location>
</feature>
<protein>
    <submittedName>
        <fullName evidence="17">Lactocepin</fullName>
        <ecNumber evidence="17">3.4.21.96</ecNumber>
    </submittedName>
</protein>
<keyword evidence="13" id="KW-1133">Transmembrane helix</keyword>
<dbReference type="Gene3D" id="2.20.230.10">
    <property type="entry name" value="Resuscitation-promoting factor rpfb"/>
    <property type="match status" value="1"/>
</dbReference>
<dbReference type="Gene3D" id="1.20.5.420">
    <property type="entry name" value="Immunoglobulin FC, subunit C"/>
    <property type="match status" value="3"/>
</dbReference>
<dbReference type="InterPro" id="IPR013783">
    <property type="entry name" value="Ig-like_fold"/>
</dbReference>
<dbReference type="PROSITE" id="PS50847">
    <property type="entry name" value="GRAM_POS_ANCHORING"/>
    <property type="match status" value="1"/>
</dbReference>
<dbReference type="InterPro" id="IPR011098">
    <property type="entry name" value="G5_dom"/>
</dbReference>
<reference evidence="17 18" key="1">
    <citation type="submission" date="2024-06" db="EMBL/GenBank/DDBJ databases">
        <title>Genomic Encyclopedia of Type Strains, Phase IV (KMG-IV): sequencing the most valuable type-strain genomes for metagenomic binning, comparative biology and taxonomic classification.</title>
        <authorList>
            <person name="Goeker M."/>
        </authorList>
    </citation>
    <scope>NUCLEOTIDE SEQUENCE [LARGE SCALE GENOMIC DNA]</scope>
    <source>
        <strain evidence="17 18">DSM 15349</strain>
    </source>
</reference>
<dbReference type="Pfam" id="PF00746">
    <property type="entry name" value="Gram_pos_anchor"/>
    <property type="match status" value="1"/>
</dbReference>
<feature type="compositionally biased region" description="Low complexity" evidence="12">
    <location>
        <begin position="153"/>
        <end position="164"/>
    </location>
</feature>
<keyword evidence="2" id="KW-0134">Cell wall</keyword>
<dbReference type="EC" id="3.4.21.96" evidence="17"/>
<dbReference type="Pfam" id="PF07501">
    <property type="entry name" value="G5"/>
    <property type="match status" value="1"/>
</dbReference>
<feature type="compositionally biased region" description="Basic and acidic residues" evidence="12">
    <location>
        <begin position="165"/>
        <end position="183"/>
    </location>
</feature>
<evidence type="ECO:0000259" key="16">
    <source>
        <dbReference type="PROSITE" id="PS51109"/>
    </source>
</evidence>
<dbReference type="InterPro" id="IPR000209">
    <property type="entry name" value="Peptidase_S8/S53_dom"/>
</dbReference>
<dbReference type="InterPro" id="IPR022398">
    <property type="entry name" value="Peptidase_S8_His-AS"/>
</dbReference>
<dbReference type="Gene3D" id="1.20.120.1850">
    <property type="entry name" value="Ebh helix bundles repeating unit (S and A modules)"/>
    <property type="match status" value="1"/>
</dbReference>
<dbReference type="PROSITE" id="PS00138">
    <property type="entry name" value="SUBTILASE_SER"/>
    <property type="match status" value="1"/>
</dbReference>
<feature type="signal peptide" evidence="14">
    <location>
        <begin position="1"/>
        <end position="35"/>
    </location>
</feature>
<dbReference type="Gene3D" id="3.50.30.30">
    <property type="match status" value="1"/>
</dbReference>
<dbReference type="EMBL" id="JBEPMK010000002">
    <property type="protein sequence ID" value="MET3643984.1"/>
    <property type="molecule type" value="Genomic_DNA"/>
</dbReference>
<dbReference type="PROSITE" id="PS51109">
    <property type="entry name" value="G5"/>
    <property type="match status" value="1"/>
</dbReference>
<evidence type="ECO:0000256" key="6">
    <source>
        <dbReference type="ARBA" id="ARBA00022737"/>
    </source>
</evidence>
<dbReference type="InterPro" id="IPR005877">
    <property type="entry name" value="YSIRK_signal_dom"/>
</dbReference>
<dbReference type="InterPro" id="IPR046450">
    <property type="entry name" value="PA_dom_sf"/>
</dbReference>
<keyword evidence="3" id="KW-0964">Secreted</keyword>
<evidence type="ECO:0000256" key="9">
    <source>
        <dbReference type="ARBA" id="ARBA00023088"/>
    </source>
</evidence>
<keyword evidence="8 10" id="KW-0720">Serine protease</keyword>
<dbReference type="PRINTS" id="PR00723">
    <property type="entry name" value="SUBTILISIN"/>
</dbReference>
<evidence type="ECO:0000256" key="2">
    <source>
        <dbReference type="ARBA" id="ARBA00022512"/>
    </source>
</evidence>
<keyword evidence="6" id="KW-0677">Repeat</keyword>
<dbReference type="Gene3D" id="1.20.1270.90">
    <property type="entry name" value="AF1782-like"/>
    <property type="match status" value="1"/>
</dbReference>
<dbReference type="PANTHER" id="PTHR43399:SF4">
    <property type="entry name" value="CELL WALL-ASSOCIATED PROTEASE"/>
    <property type="match status" value="1"/>
</dbReference>
<evidence type="ECO:0000313" key="18">
    <source>
        <dbReference type="Proteomes" id="UP001549055"/>
    </source>
</evidence>
<dbReference type="SUPFAM" id="SSF46997">
    <property type="entry name" value="Bacterial immunoglobulin/albumin-binding domains"/>
    <property type="match status" value="3"/>
</dbReference>
<dbReference type="PROSITE" id="PS00137">
    <property type="entry name" value="SUBTILASE_HIS"/>
    <property type="match status" value="1"/>
</dbReference>
<dbReference type="Pfam" id="PF04650">
    <property type="entry name" value="YSIRK_signal"/>
    <property type="match status" value="1"/>
</dbReference>
<feature type="active site" description="Charge relay system" evidence="10">
    <location>
        <position position="611"/>
    </location>
</feature>
<feature type="compositionally biased region" description="Polar residues" evidence="12">
    <location>
        <begin position="73"/>
        <end position="91"/>
    </location>
</feature>
<evidence type="ECO:0000256" key="3">
    <source>
        <dbReference type="ARBA" id="ARBA00022525"/>
    </source>
</evidence>
<dbReference type="NCBIfam" id="TIGR01167">
    <property type="entry name" value="LPXTG_anchor"/>
    <property type="match status" value="1"/>
</dbReference>
<dbReference type="GO" id="GO:0016787">
    <property type="term" value="F:hydrolase activity"/>
    <property type="evidence" value="ECO:0007669"/>
    <property type="project" value="UniProtKB-KW"/>
</dbReference>
<evidence type="ECO:0000256" key="10">
    <source>
        <dbReference type="PROSITE-ProRule" id="PRU01240"/>
    </source>
</evidence>
<keyword evidence="18" id="KW-1185">Reference proteome</keyword>
<comment type="caution">
    <text evidence="17">The sequence shown here is derived from an EMBL/GenBank/DDBJ whole genome shotgun (WGS) entry which is preliminary data.</text>
</comment>
<dbReference type="InterPro" id="IPR003137">
    <property type="entry name" value="PA_domain"/>
</dbReference>
<keyword evidence="4 10" id="KW-0645">Protease</keyword>
<evidence type="ECO:0000256" key="5">
    <source>
        <dbReference type="ARBA" id="ARBA00022729"/>
    </source>
</evidence>
<feature type="compositionally biased region" description="Low complexity" evidence="12">
    <location>
        <begin position="92"/>
        <end position="103"/>
    </location>
</feature>
<evidence type="ECO:0000259" key="15">
    <source>
        <dbReference type="PROSITE" id="PS50847"/>
    </source>
</evidence>
<dbReference type="Proteomes" id="UP001549055">
    <property type="component" value="Unassembled WGS sequence"/>
</dbReference>
<dbReference type="SUPFAM" id="SSF52743">
    <property type="entry name" value="Subtilisin-like"/>
    <property type="match status" value="1"/>
</dbReference>
<dbReference type="InterPro" id="IPR051048">
    <property type="entry name" value="Peptidase_S8/S53_subtilisin"/>
</dbReference>
<dbReference type="Gene3D" id="2.60.40.1710">
    <property type="entry name" value="Subtilisin-like superfamily"/>
    <property type="match status" value="1"/>
</dbReference>
<feature type="region of interest" description="Disordered" evidence="12">
    <location>
        <begin position="71"/>
        <end position="187"/>
    </location>
</feature>
<dbReference type="InterPro" id="IPR019931">
    <property type="entry name" value="LPXTG_anchor"/>
</dbReference>
<dbReference type="SUPFAM" id="SSF52025">
    <property type="entry name" value="PA domain"/>
    <property type="match status" value="1"/>
</dbReference>
<keyword evidence="13" id="KW-0812">Transmembrane</keyword>
<feature type="compositionally biased region" description="Low complexity" evidence="12">
    <location>
        <begin position="111"/>
        <end position="135"/>
    </location>
</feature>
<dbReference type="InterPro" id="IPR036852">
    <property type="entry name" value="Peptidase_S8/S53_dom_sf"/>
</dbReference>
<proteinExistence type="inferred from homology"/>
<dbReference type="RefSeq" id="WP_354280164.1">
    <property type="nucleotide sequence ID" value="NZ_JBEPMK010000002.1"/>
</dbReference>
<evidence type="ECO:0000256" key="1">
    <source>
        <dbReference type="ARBA" id="ARBA00011073"/>
    </source>
</evidence>
<keyword evidence="9" id="KW-0572">Peptidoglycan-anchor</keyword>
<evidence type="ECO:0000256" key="4">
    <source>
        <dbReference type="ARBA" id="ARBA00022670"/>
    </source>
</evidence>
<dbReference type="CDD" id="cd02133">
    <property type="entry name" value="PA_C5a_like"/>
    <property type="match status" value="1"/>
</dbReference>
<feature type="active site" description="Charge relay system" evidence="10">
    <location>
        <position position="214"/>
    </location>
</feature>
<dbReference type="Pfam" id="PF00082">
    <property type="entry name" value="Peptidase_S8"/>
    <property type="match status" value="1"/>
</dbReference>
<dbReference type="InterPro" id="IPR015500">
    <property type="entry name" value="Peptidase_S8_subtilisin-rel"/>
</dbReference>
<dbReference type="PROSITE" id="PS51892">
    <property type="entry name" value="SUBTILASE"/>
    <property type="match status" value="1"/>
</dbReference>
<gene>
    <name evidence="17" type="ORF">ABID27_000606</name>
</gene>
<dbReference type="InterPro" id="IPR023828">
    <property type="entry name" value="Peptidase_S8_Ser-AS"/>
</dbReference>
<organism evidence="17 18">
    <name type="scientific">Streptococcus gallinaceus</name>
    <dbReference type="NCBI Taxonomy" id="165758"/>
    <lineage>
        <taxon>Bacteria</taxon>
        <taxon>Bacillati</taxon>
        <taxon>Bacillota</taxon>
        <taxon>Bacilli</taxon>
        <taxon>Lactobacillales</taxon>
        <taxon>Streptococcaceae</taxon>
        <taxon>Streptococcus</taxon>
    </lineage>
</organism>
<evidence type="ECO:0000256" key="14">
    <source>
        <dbReference type="SAM" id="SignalP"/>
    </source>
</evidence>
<dbReference type="CDD" id="cd07475">
    <property type="entry name" value="Peptidases_S8_C5a_Peptidase"/>
    <property type="match status" value="1"/>
</dbReference>
<dbReference type="InterPro" id="IPR023827">
    <property type="entry name" value="Peptidase_S8_Asp-AS"/>
</dbReference>
<keyword evidence="13" id="KW-0472">Membrane</keyword>
<evidence type="ECO:0000256" key="8">
    <source>
        <dbReference type="ARBA" id="ARBA00022825"/>
    </source>
</evidence>
<dbReference type="Pfam" id="PF06280">
    <property type="entry name" value="fn3_5"/>
    <property type="match status" value="1"/>
</dbReference>
<feature type="region of interest" description="Disordered" evidence="12">
    <location>
        <begin position="1734"/>
        <end position="1754"/>
    </location>
</feature>
<dbReference type="Pfam" id="PF02225">
    <property type="entry name" value="PA"/>
    <property type="match status" value="1"/>
</dbReference>
<dbReference type="PROSITE" id="PS00136">
    <property type="entry name" value="SUBTILASE_ASP"/>
    <property type="match status" value="1"/>
</dbReference>
<dbReference type="InterPro" id="IPR009063">
    <property type="entry name" value="Ig/albumin-bd_sf"/>
</dbReference>
<comment type="similarity">
    <text evidence="1 10 11">Belongs to the peptidase S8 family.</text>
</comment>
<dbReference type="InterPro" id="IPR034216">
    <property type="entry name" value="C5a_Peptidase"/>
</dbReference>
<evidence type="ECO:0000256" key="11">
    <source>
        <dbReference type="RuleBase" id="RU003355"/>
    </source>
</evidence>
<evidence type="ECO:0000256" key="7">
    <source>
        <dbReference type="ARBA" id="ARBA00022801"/>
    </source>
</evidence>
<feature type="transmembrane region" description="Helical" evidence="13">
    <location>
        <begin position="1759"/>
        <end position="1777"/>
    </location>
</feature>
<keyword evidence="7 10" id="KW-0378">Hydrolase</keyword>
<keyword evidence="5 14" id="KW-0732">Signal</keyword>
<dbReference type="Pfam" id="PF07554">
    <property type="entry name" value="FIVAR"/>
    <property type="match status" value="5"/>
</dbReference>
<dbReference type="SMART" id="SM01208">
    <property type="entry name" value="G5"/>
    <property type="match status" value="1"/>
</dbReference>
<dbReference type="Gene3D" id="3.40.50.200">
    <property type="entry name" value="Peptidase S8/S53 domain"/>
    <property type="match status" value="1"/>
</dbReference>
<evidence type="ECO:0000313" key="17">
    <source>
        <dbReference type="EMBL" id="MET3643984.1"/>
    </source>
</evidence>